<dbReference type="InterPro" id="IPR037524">
    <property type="entry name" value="PA14/GLEYA"/>
</dbReference>
<dbReference type="InterPro" id="IPR006619">
    <property type="entry name" value="PGRP_domain_met/bac"/>
</dbReference>
<dbReference type="Gene3D" id="3.40.80.10">
    <property type="entry name" value="Peptidoglycan recognition protein-like"/>
    <property type="match status" value="1"/>
</dbReference>
<dbReference type="Proteomes" id="UP000183245">
    <property type="component" value="Unassembled WGS sequence"/>
</dbReference>
<dbReference type="GO" id="GO:0008270">
    <property type="term" value="F:zinc ion binding"/>
    <property type="evidence" value="ECO:0007669"/>
    <property type="project" value="InterPro"/>
</dbReference>
<dbReference type="GO" id="GO:0008745">
    <property type="term" value="F:N-acetylmuramoyl-L-alanine amidase activity"/>
    <property type="evidence" value="ECO:0007669"/>
    <property type="project" value="InterPro"/>
</dbReference>
<comment type="similarity">
    <text evidence="1">Belongs to the N-acetylmuramoyl-L-alanine amidase 2 family.</text>
</comment>
<reference evidence="3 4" key="1">
    <citation type="journal article" date="2016" name="Environ. Microbiol.">
        <title>Genomic resolution of a cold subsurface aquifer community provides metabolic insights for novel microbes adapted to high CO concentrations.</title>
        <authorList>
            <person name="Probst A.J."/>
            <person name="Castelle C.J."/>
            <person name="Singh A."/>
            <person name="Brown C.T."/>
            <person name="Anantharaman K."/>
            <person name="Sharon I."/>
            <person name="Hug L.A."/>
            <person name="Burstein D."/>
            <person name="Emerson J.B."/>
            <person name="Thomas B.C."/>
            <person name="Banfield J.F."/>
        </authorList>
    </citation>
    <scope>NUCLEOTIDE SEQUENCE [LARGE SCALE GENOMIC DNA]</scope>
    <source>
        <strain evidence="3">CG2_30_54_11</strain>
    </source>
</reference>
<feature type="domain" description="PA14" evidence="2">
    <location>
        <begin position="396"/>
        <end position="538"/>
    </location>
</feature>
<name>A0A1J5IN10_9BACT</name>
<dbReference type="CDD" id="cd06583">
    <property type="entry name" value="PGRP"/>
    <property type="match status" value="1"/>
</dbReference>
<dbReference type="SMART" id="SM00701">
    <property type="entry name" value="PGRP"/>
    <property type="match status" value="1"/>
</dbReference>
<dbReference type="InterPro" id="IPR036505">
    <property type="entry name" value="Amidase/PGRP_sf"/>
</dbReference>
<dbReference type="SUPFAM" id="SSF55846">
    <property type="entry name" value="N-acetylmuramoyl-L-alanine amidase-like"/>
    <property type="match status" value="1"/>
</dbReference>
<evidence type="ECO:0000256" key="1">
    <source>
        <dbReference type="ARBA" id="ARBA00007553"/>
    </source>
</evidence>
<feature type="domain" description="PA14" evidence="2">
    <location>
        <begin position="264"/>
        <end position="405"/>
    </location>
</feature>
<dbReference type="PROSITE" id="PS51820">
    <property type="entry name" value="PA14"/>
    <property type="match status" value="2"/>
</dbReference>
<dbReference type="InterPro" id="IPR015510">
    <property type="entry name" value="PGRP"/>
</dbReference>
<dbReference type="InterPro" id="IPR013693">
    <property type="entry name" value="SpoIID/LytB_N"/>
</dbReference>
<dbReference type="InterPro" id="IPR011658">
    <property type="entry name" value="PA14_dom"/>
</dbReference>
<dbReference type="PANTHER" id="PTHR11022">
    <property type="entry name" value="PEPTIDOGLYCAN RECOGNITION PROTEIN"/>
    <property type="match status" value="1"/>
</dbReference>
<dbReference type="SUPFAM" id="SSF56988">
    <property type="entry name" value="Anthrax protective antigen"/>
    <property type="match status" value="2"/>
</dbReference>
<dbReference type="STRING" id="1817892.AUK40_06825"/>
<protein>
    <recommendedName>
        <fullName evidence="2">PA14 domain-containing protein</fullName>
    </recommendedName>
</protein>
<evidence type="ECO:0000313" key="3">
    <source>
        <dbReference type="EMBL" id="OIP94543.1"/>
    </source>
</evidence>
<dbReference type="Pfam" id="PF07691">
    <property type="entry name" value="PA14"/>
    <property type="match status" value="2"/>
</dbReference>
<comment type="caution">
    <text evidence="3">The sequence shown here is derived from an EMBL/GenBank/DDBJ whole genome shotgun (WGS) entry which is preliminary data.</text>
</comment>
<dbReference type="Pfam" id="PF01510">
    <property type="entry name" value="Amidase_2"/>
    <property type="match status" value="1"/>
</dbReference>
<gene>
    <name evidence="3" type="ORF">AUK40_06825</name>
</gene>
<proteinExistence type="inferred from homology"/>
<dbReference type="SMART" id="SM00758">
    <property type="entry name" value="PA14"/>
    <property type="match status" value="2"/>
</dbReference>
<dbReference type="EMBL" id="MNZT01000128">
    <property type="protein sequence ID" value="OIP94543.1"/>
    <property type="molecule type" value="Genomic_DNA"/>
</dbReference>
<accession>A0A1J5IN10</accession>
<sequence>MNTRRRGSTTHIRSLRLISTLISLCCLFGTFSTILLIQPRTAQAAASAVTIIPRDQWFTRTDAHPEWAPQYYPVSKIVFHHTVGRRVSSYHSIQDSIDSLNSIWYSHAVGNGWGDIGYNYIIDPLGNIFEGREGGEGVEAGHAWAANRGSVGIALMGCYGSCSDGAPDVMTDATRASLTSLIASLSQRYQIDLQGTSTLTNSCYSFTTANVTGHQSYQTRHKDGLCNTIDGSTLEGATACPGVNVLSELPGIIAAAAAQAPLMPAAGQFVAEYYANATLSGAATISRIEGSGSKLAFNWAAGAPATGIPADNFSVRWRGMITASATGIYTFSAGSDDGSRVYIDNELVVDNWSAHGYLVRTGDIGLTAGDHQIRIEYFDGVADARLTFEYVQKAIPVNSFIGQYWDNGVFQGNPVLIRQDAGINADWGTGTPYAPLGTNYFSIQWDGTIDIVETGIYQFNITADDKMRLWVDDMETPLIDAWIIQSATAYSALKGMTGGTHTVKVRYMENEGDATARLSWAPATSVNLYSAGGLVIKDSSNATLMTVPADQRVKISYADLNSRYYVSSGQLLAQTPNYITATPSGGDPPTVTMDNCTARTSTANEGCSSGYNTFRGIAIVRASDSTRRLNVINRVNLEGYLKGMGETGLNSDMEYTKALMTSARTYALYHYQNGGKHPADFSHVNNTSGDQVYFGYEYEMVTGGNSTLAQAVDATAGLVITHPQSQLANHLIVATYYSQTGDAAQTCGQTKGTDRCTWSVGSWPWIPVNGVPDPWWMKDGVCYRQDNIGRTGAGHGYGMSGRGAYCMATQEGKNFQELIQYYYSGVSVSAYPGGTAGLSLDVGIYALPYSDIAGEKYPDGTLVKTSASGAVYMVQAGKKRLFTSPEIFYSYGFNFGQIVEIPQSDMDSFVAGTNMPYQGALLPDGSLIQESGSYAVYQVESNYRRVFPSAEIFFSYGYNFGSVAGIGAGEMAKYAPGDAMPYRFTPLANGSIIKGSAPSVYLIENGLLRVFPSGEVFLGSGYGWGDIITVSDTHLGYYERGAAAELACALKPVGTVIKGSGPAVYLVSAAGKKKIFPAGEVFLANGYSWGAIQSVADLHLSCYTDDGFVLFHDGALVKDSRPAVYLIEGGLKRIFPSAEVFLLTGHQWGNIIYTPQYVLDMYTAGAVVTYTFVPRANDTLIKGSSPAVYVVSAGGRNYFSNAAVFYSYGYNWGQVTQISDLEIEYYPIQTEVRFKEGSLVKGDASLVYHLESGQKRPIPSVEIFDSYSFHWSDLLVTDDAYLSTYPTGAVLPFAPAVGGGTLDTVPDLTVAP</sequence>
<organism evidence="3 4">
    <name type="scientific">Candidatus Wirthbacteria bacterium CG2_30_54_11</name>
    <dbReference type="NCBI Taxonomy" id="1817892"/>
    <lineage>
        <taxon>Bacteria</taxon>
        <taxon>Candidatus Wirthbacteria</taxon>
    </lineage>
</organism>
<evidence type="ECO:0000259" key="2">
    <source>
        <dbReference type="PROSITE" id="PS51820"/>
    </source>
</evidence>
<evidence type="ECO:0000313" key="4">
    <source>
        <dbReference type="Proteomes" id="UP000183245"/>
    </source>
</evidence>
<dbReference type="Pfam" id="PF08486">
    <property type="entry name" value="SpoIID"/>
    <property type="match status" value="1"/>
</dbReference>
<dbReference type="GO" id="GO:0009253">
    <property type="term" value="P:peptidoglycan catabolic process"/>
    <property type="evidence" value="ECO:0007669"/>
    <property type="project" value="InterPro"/>
</dbReference>
<dbReference type="PANTHER" id="PTHR11022:SF41">
    <property type="entry name" value="PEPTIDOGLYCAN-RECOGNITION PROTEIN LC-RELATED"/>
    <property type="match status" value="1"/>
</dbReference>
<dbReference type="InterPro" id="IPR002502">
    <property type="entry name" value="Amidase_domain"/>
</dbReference>
<dbReference type="Gene3D" id="3.90.182.10">
    <property type="entry name" value="Toxin - Anthrax Protective Antigen,domain 1"/>
    <property type="match status" value="2"/>
</dbReference>